<evidence type="ECO:0000256" key="5">
    <source>
        <dbReference type="ARBA" id="ARBA00023136"/>
    </source>
</evidence>
<dbReference type="Pfam" id="PF04819">
    <property type="entry name" value="DUF716"/>
    <property type="match status" value="1"/>
</dbReference>
<comment type="subcellular location">
    <subcellularLocation>
        <location evidence="1">Membrane</location>
        <topology evidence="1">Multi-pass membrane protein</topology>
    </subcellularLocation>
</comment>
<evidence type="ECO:0000256" key="4">
    <source>
        <dbReference type="ARBA" id="ARBA00022989"/>
    </source>
</evidence>
<evidence type="ECO:0000256" key="2">
    <source>
        <dbReference type="ARBA" id="ARBA00006948"/>
    </source>
</evidence>
<feature type="transmembrane region" description="Helical" evidence="6">
    <location>
        <begin position="6"/>
        <end position="23"/>
    </location>
</feature>
<reference evidence="8" key="1">
    <citation type="submission" date="2025-08" db="UniProtKB">
        <authorList>
            <consortium name="RefSeq"/>
        </authorList>
    </citation>
    <scope>IDENTIFICATION</scope>
</reference>
<evidence type="ECO:0000313" key="8">
    <source>
        <dbReference type="RefSeq" id="XP_012944086.1"/>
    </source>
</evidence>
<dbReference type="PANTHER" id="PTHR16007">
    <property type="entry name" value="EPIDIDYMAL MEMBRANE PROTEIN E9-RELATED"/>
    <property type="match status" value="1"/>
</dbReference>
<dbReference type="Proteomes" id="UP000694888">
    <property type="component" value="Unplaced"/>
</dbReference>
<feature type="transmembrane region" description="Helical" evidence="6">
    <location>
        <begin position="90"/>
        <end position="110"/>
    </location>
</feature>
<keyword evidence="3 6" id="KW-0812">Transmembrane</keyword>
<gene>
    <name evidence="8" type="primary">LOC101851768</name>
</gene>
<protein>
    <submittedName>
        <fullName evidence="8">Transmembrane protein 45B</fullName>
    </submittedName>
</protein>
<dbReference type="PANTHER" id="PTHR16007:SF15">
    <property type="entry name" value="TRANSMEMBRANE PROTEIN 45B"/>
    <property type="match status" value="1"/>
</dbReference>
<keyword evidence="4 6" id="KW-1133">Transmembrane helix</keyword>
<keyword evidence="7" id="KW-1185">Reference proteome</keyword>
<feature type="transmembrane region" description="Helical" evidence="6">
    <location>
        <begin position="183"/>
        <end position="203"/>
    </location>
</feature>
<dbReference type="RefSeq" id="XP_012944086.1">
    <property type="nucleotide sequence ID" value="XM_013088632.1"/>
</dbReference>
<evidence type="ECO:0000313" key="7">
    <source>
        <dbReference type="Proteomes" id="UP000694888"/>
    </source>
</evidence>
<comment type="similarity">
    <text evidence="2">Belongs to the TMEM45 family.</text>
</comment>
<name>A0ABM1AAP5_APLCA</name>
<dbReference type="InterPro" id="IPR042127">
    <property type="entry name" value="TMEM45"/>
</dbReference>
<dbReference type="InterPro" id="IPR006904">
    <property type="entry name" value="DUF716"/>
</dbReference>
<evidence type="ECO:0000256" key="1">
    <source>
        <dbReference type="ARBA" id="ARBA00004141"/>
    </source>
</evidence>
<proteinExistence type="inferred from homology"/>
<accession>A0ABM1AAP5</accession>
<evidence type="ECO:0000256" key="6">
    <source>
        <dbReference type="SAM" id="Phobius"/>
    </source>
</evidence>
<dbReference type="GeneID" id="101851768"/>
<sequence length="295" mass="33514">MGDLKGHALPGSLFLFFGFWWAFQGLRRYFMSRKDGLQYRATAAFNVTCVCCKNPRYKNWPVEGFFKIALSSFGLLLELFAHLPVPPMPIVQHATMYFFFLVSGVVDVSLHYNIPLPPGSDYMSLALAFTVEGLLFANHLHGRPILDVHLHVLLVYVIVVTVAVLVLECRFRESPLLTLCRGYLVMLQGSWFWAVGIILYGHGGEHLNTAWEMDKPEEVMISTIYFTWHCAALFILLFLLAVFMSCCYVGFRRSRATSSKPLRDGALKDTEFQKLQKLLDEFSDDADDGIGEDDM</sequence>
<evidence type="ECO:0000256" key="3">
    <source>
        <dbReference type="ARBA" id="ARBA00022692"/>
    </source>
</evidence>
<organism evidence="7 8">
    <name type="scientific">Aplysia californica</name>
    <name type="common">California sea hare</name>
    <dbReference type="NCBI Taxonomy" id="6500"/>
    <lineage>
        <taxon>Eukaryota</taxon>
        <taxon>Metazoa</taxon>
        <taxon>Spiralia</taxon>
        <taxon>Lophotrochozoa</taxon>
        <taxon>Mollusca</taxon>
        <taxon>Gastropoda</taxon>
        <taxon>Heterobranchia</taxon>
        <taxon>Euthyneura</taxon>
        <taxon>Tectipleura</taxon>
        <taxon>Aplysiida</taxon>
        <taxon>Aplysioidea</taxon>
        <taxon>Aplysiidae</taxon>
        <taxon>Aplysia</taxon>
    </lineage>
</organism>
<keyword evidence="5 6" id="KW-0472">Membrane</keyword>
<feature type="transmembrane region" description="Helical" evidence="6">
    <location>
        <begin position="153"/>
        <end position="171"/>
    </location>
</feature>
<feature type="transmembrane region" description="Helical" evidence="6">
    <location>
        <begin position="223"/>
        <end position="251"/>
    </location>
</feature>